<organism evidence="3 4">
    <name type="scientific">Coprinellus micaceus</name>
    <name type="common">Glistening ink-cap mushroom</name>
    <name type="synonym">Coprinus micaceus</name>
    <dbReference type="NCBI Taxonomy" id="71717"/>
    <lineage>
        <taxon>Eukaryota</taxon>
        <taxon>Fungi</taxon>
        <taxon>Dikarya</taxon>
        <taxon>Basidiomycota</taxon>
        <taxon>Agaricomycotina</taxon>
        <taxon>Agaricomycetes</taxon>
        <taxon>Agaricomycetidae</taxon>
        <taxon>Agaricales</taxon>
        <taxon>Agaricineae</taxon>
        <taxon>Psathyrellaceae</taxon>
        <taxon>Coprinellus</taxon>
    </lineage>
</organism>
<keyword evidence="2" id="KW-0812">Transmembrane</keyword>
<gene>
    <name evidence="3" type="ORF">FA13DRAFT_1819056</name>
</gene>
<feature type="transmembrane region" description="Helical" evidence="2">
    <location>
        <begin position="234"/>
        <end position="254"/>
    </location>
</feature>
<proteinExistence type="predicted"/>
<keyword evidence="4" id="KW-1185">Reference proteome</keyword>
<keyword evidence="2" id="KW-1133">Transmembrane helix</keyword>
<comment type="caution">
    <text evidence="3">The sequence shown here is derived from an EMBL/GenBank/DDBJ whole genome shotgun (WGS) entry which is preliminary data.</text>
</comment>
<reference evidence="3 4" key="1">
    <citation type="journal article" date="2019" name="Nat. Ecol. Evol.">
        <title>Megaphylogeny resolves global patterns of mushroom evolution.</title>
        <authorList>
            <person name="Varga T."/>
            <person name="Krizsan K."/>
            <person name="Foldi C."/>
            <person name="Dima B."/>
            <person name="Sanchez-Garcia M."/>
            <person name="Sanchez-Ramirez S."/>
            <person name="Szollosi G.J."/>
            <person name="Szarkandi J.G."/>
            <person name="Papp V."/>
            <person name="Albert L."/>
            <person name="Andreopoulos W."/>
            <person name="Angelini C."/>
            <person name="Antonin V."/>
            <person name="Barry K.W."/>
            <person name="Bougher N.L."/>
            <person name="Buchanan P."/>
            <person name="Buyck B."/>
            <person name="Bense V."/>
            <person name="Catcheside P."/>
            <person name="Chovatia M."/>
            <person name="Cooper J."/>
            <person name="Damon W."/>
            <person name="Desjardin D."/>
            <person name="Finy P."/>
            <person name="Geml J."/>
            <person name="Haridas S."/>
            <person name="Hughes K."/>
            <person name="Justo A."/>
            <person name="Karasinski D."/>
            <person name="Kautmanova I."/>
            <person name="Kiss B."/>
            <person name="Kocsube S."/>
            <person name="Kotiranta H."/>
            <person name="LaButti K.M."/>
            <person name="Lechner B.E."/>
            <person name="Liimatainen K."/>
            <person name="Lipzen A."/>
            <person name="Lukacs Z."/>
            <person name="Mihaltcheva S."/>
            <person name="Morgado L.N."/>
            <person name="Niskanen T."/>
            <person name="Noordeloos M.E."/>
            <person name="Ohm R.A."/>
            <person name="Ortiz-Santana B."/>
            <person name="Ovrebo C."/>
            <person name="Racz N."/>
            <person name="Riley R."/>
            <person name="Savchenko A."/>
            <person name="Shiryaev A."/>
            <person name="Soop K."/>
            <person name="Spirin V."/>
            <person name="Szebenyi C."/>
            <person name="Tomsovsky M."/>
            <person name="Tulloss R.E."/>
            <person name="Uehling J."/>
            <person name="Grigoriev I.V."/>
            <person name="Vagvolgyi C."/>
            <person name="Papp T."/>
            <person name="Martin F.M."/>
            <person name="Miettinen O."/>
            <person name="Hibbett D.S."/>
            <person name="Nagy L.G."/>
        </authorList>
    </citation>
    <scope>NUCLEOTIDE SEQUENCE [LARGE SCALE GENOMIC DNA]</scope>
    <source>
        <strain evidence="3 4">FP101781</strain>
    </source>
</reference>
<evidence type="ECO:0000256" key="1">
    <source>
        <dbReference type="SAM" id="MobiDB-lite"/>
    </source>
</evidence>
<dbReference type="EMBL" id="QPFP01000093">
    <property type="protein sequence ID" value="TEB22337.1"/>
    <property type="molecule type" value="Genomic_DNA"/>
</dbReference>
<feature type="transmembrane region" description="Helical" evidence="2">
    <location>
        <begin position="370"/>
        <end position="391"/>
    </location>
</feature>
<evidence type="ECO:0000313" key="3">
    <source>
        <dbReference type="EMBL" id="TEB22337.1"/>
    </source>
</evidence>
<name>A0A4Y7SKC8_COPMI</name>
<keyword evidence="2" id="KW-0472">Membrane</keyword>
<feature type="transmembrane region" description="Helical" evidence="2">
    <location>
        <begin position="343"/>
        <end position="363"/>
    </location>
</feature>
<evidence type="ECO:0000313" key="4">
    <source>
        <dbReference type="Proteomes" id="UP000298030"/>
    </source>
</evidence>
<dbReference type="AlphaFoldDB" id="A0A4Y7SKC8"/>
<sequence>MSSSPTDGKDINIDVEKGSVHDSELKKELDERFGGGTGGGNRRSVLPPLPVEGESDDESLAPPRPPFATESHYAQSPMTMDIHPAAFTPTNHQMFQELKALQTELSDFLVQHVAKTTNLQASLHPGDPLKLLRKRGSAFERDNGSILSPGSTGIAANSHEAPLSRLNLGSEPGRTPVDLHKEALDIFLEGHLNNIHALQGSLNRTTEPRPTKLDASGGVFDGGDGLAEECVNEFVGSLLTSFFGAVFITLFMLLSHSILTRRFYPLSQAQGTTPNAEEAQPSLGKASIPFNVSLLFSSFSLVFILIALVISLWGIVTTSMRRLEHRPPSLVQVHLHLLLSRQLQLSAIVTFVLPFMLLSFYTFSAIAFPIVLLVFMLVVCTVVGGCVVYRVPIGLESVSDIVMSAGQGKMRRRGKGVD</sequence>
<dbReference type="Proteomes" id="UP000298030">
    <property type="component" value="Unassembled WGS sequence"/>
</dbReference>
<accession>A0A4Y7SKC8</accession>
<evidence type="ECO:0000256" key="2">
    <source>
        <dbReference type="SAM" id="Phobius"/>
    </source>
</evidence>
<protein>
    <recommendedName>
        <fullName evidence="5">Transmembrane protein</fullName>
    </recommendedName>
</protein>
<feature type="transmembrane region" description="Helical" evidence="2">
    <location>
        <begin position="292"/>
        <end position="316"/>
    </location>
</feature>
<dbReference type="OrthoDB" id="2927220at2759"/>
<feature type="region of interest" description="Disordered" evidence="1">
    <location>
        <begin position="1"/>
        <end position="71"/>
    </location>
</feature>
<feature type="compositionally biased region" description="Basic and acidic residues" evidence="1">
    <location>
        <begin position="7"/>
        <end position="33"/>
    </location>
</feature>
<evidence type="ECO:0008006" key="5">
    <source>
        <dbReference type="Google" id="ProtNLM"/>
    </source>
</evidence>